<accession>A0ABN2FFM9</accession>
<sequence>MWRAGSAIRGEMWEPVVEAHGPRRRRAATRVGGAACAQARAGDETTGDETAGDGSRFVAAWVTGGKA</sequence>
<reference evidence="2 3" key="1">
    <citation type="journal article" date="2019" name="Int. J. Syst. Evol. Microbiol.">
        <title>The Global Catalogue of Microorganisms (GCM) 10K type strain sequencing project: providing services to taxonomists for standard genome sequencing and annotation.</title>
        <authorList>
            <consortium name="The Broad Institute Genomics Platform"/>
            <consortium name="The Broad Institute Genome Sequencing Center for Infectious Disease"/>
            <person name="Wu L."/>
            <person name="Ma J."/>
        </authorList>
    </citation>
    <scope>NUCLEOTIDE SEQUENCE [LARGE SCALE GENOMIC DNA]</scope>
    <source>
        <strain evidence="2 3">JCM 13929</strain>
    </source>
</reference>
<protein>
    <submittedName>
        <fullName evidence="2">Uncharacterized protein</fullName>
    </submittedName>
</protein>
<proteinExistence type="predicted"/>
<feature type="compositionally biased region" description="Low complexity" evidence="1">
    <location>
        <begin position="29"/>
        <end position="39"/>
    </location>
</feature>
<keyword evidence="3" id="KW-1185">Reference proteome</keyword>
<dbReference type="EMBL" id="BAAAMU010000034">
    <property type="protein sequence ID" value="GAA1644719.1"/>
    <property type="molecule type" value="Genomic_DNA"/>
</dbReference>
<gene>
    <name evidence="2" type="ORF">GCM10009733_047330</name>
</gene>
<evidence type="ECO:0000313" key="3">
    <source>
        <dbReference type="Proteomes" id="UP001500064"/>
    </source>
</evidence>
<organism evidence="2 3">
    <name type="scientific">Nonomuraea maheshkhaliensis</name>
    <dbReference type="NCBI Taxonomy" id="419590"/>
    <lineage>
        <taxon>Bacteria</taxon>
        <taxon>Bacillati</taxon>
        <taxon>Actinomycetota</taxon>
        <taxon>Actinomycetes</taxon>
        <taxon>Streptosporangiales</taxon>
        <taxon>Streptosporangiaceae</taxon>
        <taxon>Nonomuraea</taxon>
    </lineage>
</organism>
<comment type="caution">
    <text evidence="2">The sequence shown here is derived from an EMBL/GenBank/DDBJ whole genome shotgun (WGS) entry which is preliminary data.</text>
</comment>
<dbReference type="Proteomes" id="UP001500064">
    <property type="component" value="Unassembled WGS sequence"/>
</dbReference>
<name>A0ABN2FFM9_9ACTN</name>
<feature type="region of interest" description="Disordered" evidence="1">
    <location>
        <begin position="20"/>
        <end position="52"/>
    </location>
</feature>
<evidence type="ECO:0000256" key="1">
    <source>
        <dbReference type="SAM" id="MobiDB-lite"/>
    </source>
</evidence>
<evidence type="ECO:0000313" key="2">
    <source>
        <dbReference type="EMBL" id="GAA1644719.1"/>
    </source>
</evidence>